<dbReference type="InterPro" id="IPR048354">
    <property type="entry name" value="TOD1_MUCI70_glycTrfase_dom"/>
</dbReference>
<feature type="domain" description="TOD1/MUCI70 glycosyltransferase-like" evidence="1">
    <location>
        <begin position="60"/>
        <end position="151"/>
    </location>
</feature>
<keyword evidence="3" id="KW-1185">Reference proteome</keyword>
<dbReference type="Pfam" id="PF04765">
    <property type="entry name" value="TOD1_MUCI70"/>
    <property type="match status" value="1"/>
</dbReference>
<dbReference type="Proteomes" id="UP000594262">
    <property type="component" value="Unplaced"/>
</dbReference>
<proteinExistence type="predicted"/>
<name>A0A7M5V3C8_9CNID</name>
<evidence type="ECO:0000313" key="3">
    <source>
        <dbReference type="Proteomes" id="UP000594262"/>
    </source>
</evidence>
<dbReference type="AlphaFoldDB" id="A0A7M5V3C8"/>
<evidence type="ECO:0000259" key="1">
    <source>
        <dbReference type="Pfam" id="PF04765"/>
    </source>
</evidence>
<organism evidence="2 3">
    <name type="scientific">Clytia hemisphaerica</name>
    <dbReference type="NCBI Taxonomy" id="252671"/>
    <lineage>
        <taxon>Eukaryota</taxon>
        <taxon>Metazoa</taxon>
        <taxon>Cnidaria</taxon>
        <taxon>Hydrozoa</taxon>
        <taxon>Hydroidolina</taxon>
        <taxon>Leptothecata</taxon>
        <taxon>Obeliida</taxon>
        <taxon>Clytiidae</taxon>
        <taxon>Clytia</taxon>
    </lineage>
</organism>
<protein>
    <recommendedName>
        <fullName evidence="1">TOD1/MUCI70 glycosyltransferase-like domain-containing protein</fullName>
    </recommendedName>
</protein>
<dbReference type="EnsemblMetazoa" id="CLYHEMT008898.1">
    <property type="protein sequence ID" value="CLYHEMP008898.1"/>
    <property type="gene ID" value="CLYHEMG008898"/>
</dbReference>
<evidence type="ECO:0000313" key="2">
    <source>
        <dbReference type="EnsemblMetazoa" id="CLYHEMP008898.1"/>
    </source>
</evidence>
<accession>A0A7M5V3C8</accession>
<sequence>MMCNKNIKVINKCRLDLCKTENDLQVTHHQAGVLKVPQELNKVHRNFNKIPSRISRALDMLNRNLPVIQHQMFKLDQVLAIQQHQSRHEIYHKSQRVHKILRMDHQEVKSTLKAGTKVGLHNTLNKSPKKVQNEQPVIRHSAKVLNLLQKLSEVHHNFNILCNKDFIKPTKMFLKLNWGLQVTRRFAWIL</sequence>
<reference evidence="2" key="1">
    <citation type="submission" date="2021-01" db="UniProtKB">
        <authorList>
            <consortium name="EnsemblMetazoa"/>
        </authorList>
    </citation>
    <scope>IDENTIFICATION</scope>
</reference>